<dbReference type="CDD" id="cd17535">
    <property type="entry name" value="REC_NarL-like"/>
    <property type="match status" value="1"/>
</dbReference>
<feature type="modified residue" description="4-aspartylphosphate" evidence="5">
    <location>
        <position position="490"/>
    </location>
</feature>
<feature type="transmembrane region" description="Helical" evidence="7">
    <location>
        <begin position="125"/>
        <end position="145"/>
    </location>
</feature>
<dbReference type="OrthoDB" id="227596at2"/>
<dbReference type="Gene3D" id="3.30.565.10">
    <property type="entry name" value="Histidine kinase-like ATPase, C-terminal domain"/>
    <property type="match status" value="1"/>
</dbReference>
<evidence type="ECO:0000256" key="5">
    <source>
        <dbReference type="PROSITE-ProRule" id="PRU00169"/>
    </source>
</evidence>
<keyword evidence="4" id="KW-0804">Transcription</keyword>
<feature type="domain" description="HTH luxR-type" evidence="8">
    <location>
        <begin position="591"/>
        <end position="656"/>
    </location>
</feature>
<proteinExistence type="predicted"/>
<dbReference type="InterPro" id="IPR011712">
    <property type="entry name" value="Sig_transdc_His_kin_sub3_dim/P"/>
</dbReference>
<dbReference type="AlphaFoldDB" id="A0A543I3Y2"/>
<dbReference type="CDD" id="cd06170">
    <property type="entry name" value="LuxR_C_like"/>
    <property type="match status" value="1"/>
</dbReference>
<dbReference type="PANTHER" id="PTHR43214">
    <property type="entry name" value="TWO-COMPONENT RESPONSE REGULATOR"/>
    <property type="match status" value="1"/>
</dbReference>
<evidence type="ECO:0000256" key="1">
    <source>
        <dbReference type="ARBA" id="ARBA00022553"/>
    </source>
</evidence>
<evidence type="ECO:0000256" key="6">
    <source>
        <dbReference type="SAM" id="MobiDB-lite"/>
    </source>
</evidence>
<dbReference type="InterPro" id="IPR000792">
    <property type="entry name" value="Tscrpt_reg_LuxR_C"/>
</dbReference>
<evidence type="ECO:0000259" key="8">
    <source>
        <dbReference type="PROSITE" id="PS50043"/>
    </source>
</evidence>
<dbReference type="SMART" id="SM00421">
    <property type="entry name" value="HTH_LUXR"/>
    <property type="match status" value="1"/>
</dbReference>
<dbReference type="Proteomes" id="UP000318331">
    <property type="component" value="Unassembled WGS sequence"/>
</dbReference>
<sequence length="659" mass="70691">MTVIRLPHPTNIPGWLARSGPFLLPVTAVVFIVLWIFAETGRIGTTGDGDFFPIVRFFLPLLLLGLSIALSHVQPLAAMPLALVTLIVQSLPGFTTFGSTMWPAYLGLIIVSVQAGHSARPTIRGISLAFSLATGLAVATILARIPDEPAPSPTATYLLYGTVLLVALVPCLAAILLRLWRQRNDTHAQLAEITRSLATVESELAVTTERSRIAHDVHDIMAHSLAVIIAQADGARYARHSQPEVMRESLENIATSARSSFTEVRALIDWLTNEVSDTGQPQLTDLPELYERMRTAGLTILTEELGETTPLPASRELATYRIVQESLTNALRHGNTSEPVRVVIDWHGAGLSVSITSHAADDAAAVPAGRGIRGMMERARLTGGWLAAGLDPTPPRTFLVTAFIPTAEESTETKKPRDHSRRDDQHRNRNSMNPISPIRVLVVDDQQLFCAGISLLINSQNDLTVVGMAHDGLAAVELAATSTPDVILMDVRMPLLNGIEATARILRAAGGETPPPRVVVLTTFQRDGAVAHAIRAGASGFLLKDAHPDFVLASIRAVHEGQSVIAASATADILRHNSRAADAASPSSRGAEEAIEILSPREKEIYLLVAKGLSNGDIARAAFIGETTVKSHVGSILTKLGVMSRAQIIAHAYDNRLIG</sequence>
<comment type="caution">
    <text evidence="10">The sequence shown here is derived from an EMBL/GenBank/DDBJ whole genome shotgun (WGS) entry which is preliminary data.</text>
</comment>
<dbReference type="GO" id="GO:0006355">
    <property type="term" value="P:regulation of DNA-templated transcription"/>
    <property type="evidence" value="ECO:0007669"/>
    <property type="project" value="InterPro"/>
</dbReference>
<feature type="region of interest" description="Disordered" evidence="6">
    <location>
        <begin position="405"/>
        <end position="432"/>
    </location>
</feature>
<feature type="transmembrane region" description="Helical" evidence="7">
    <location>
        <begin position="93"/>
        <end position="113"/>
    </location>
</feature>
<dbReference type="InterPro" id="IPR016032">
    <property type="entry name" value="Sig_transdc_resp-reg_C-effctor"/>
</dbReference>
<dbReference type="SUPFAM" id="SSF52172">
    <property type="entry name" value="CheY-like"/>
    <property type="match status" value="1"/>
</dbReference>
<dbReference type="Gene3D" id="3.40.50.2300">
    <property type="match status" value="1"/>
</dbReference>
<feature type="domain" description="Response regulatory" evidence="9">
    <location>
        <begin position="439"/>
        <end position="559"/>
    </location>
</feature>
<reference evidence="10 11" key="1">
    <citation type="submission" date="2019-06" db="EMBL/GenBank/DDBJ databases">
        <title>Sequencing the genomes of 1000 actinobacteria strains.</title>
        <authorList>
            <person name="Klenk H.-P."/>
        </authorList>
    </citation>
    <scope>NUCLEOTIDE SEQUENCE [LARGE SCALE GENOMIC DNA]</scope>
    <source>
        <strain evidence="10 11">DSM 18031</strain>
    </source>
</reference>
<gene>
    <name evidence="10" type="ORF">FB466_0058</name>
</gene>
<dbReference type="PROSITE" id="PS50043">
    <property type="entry name" value="HTH_LUXR_2"/>
    <property type="match status" value="1"/>
</dbReference>
<dbReference type="PANTHER" id="PTHR43214:SF24">
    <property type="entry name" value="TRANSCRIPTIONAL REGULATORY PROTEIN NARL-RELATED"/>
    <property type="match status" value="1"/>
</dbReference>
<dbReference type="GO" id="GO:0046983">
    <property type="term" value="F:protein dimerization activity"/>
    <property type="evidence" value="ECO:0007669"/>
    <property type="project" value="InterPro"/>
</dbReference>
<keyword evidence="7" id="KW-0472">Membrane</keyword>
<dbReference type="RefSeq" id="WP_141914940.1">
    <property type="nucleotide sequence ID" value="NZ_BAAAYS010000018.1"/>
</dbReference>
<dbReference type="GO" id="GO:0003677">
    <property type="term" value="F:DNA binding"/>
    <property type="evidence" value="ECO:0007669"/>
    <property type="project" value="UniProtKB-KW"/>
</dbReference>
<dbReference type="Pfam" id="PF07730">
    <property type="entry name" value="HisKA_3"/>
    <property type="match status" value="1"/>
</dbReference>
<dbReference type="InterPro" id="IPR039420">
    <property type="entry name" value="WalR-like"/>
</dbReference>
<evidence type="ECO:0000259" key="9">
    <source>
        <dbReference type="PROSITE" id="PS50110"/>
    </source>
</evidence>
<evidence type="ECO:0000256" key="3">
    <source>
        <dbReference type="ARBA" id="ARBA00023125"/>
    </source>
</evidence>
<evidence type="ECO:0000313" key="10">
    <source>
        <dbReference type="EMBL" id="TQM65267.1"/>
    </source>
</evidence>
<keyword evidence="7" id="KW-0812">Transmembrane</keyword>
<keyword evidence="2" id="KW-0805">Transcription regulation</keyword>
<dbReference type="SMART" id="SM00448">
    <property type="entry name" value="REC"/>
    <property type="match status" value="1"/>
</dbReference>
<dbReference type="GO" id="GO:0016020">
    <property type="term" value="C:membrane"/>
    <property type="evidence" value="ECO:0007669"/>
    <property type="project" value="InterPro"/>
</dbReference>
<dbReference type="SUPFAM" id="SSF46894">
    <property type="entry name" value="C-terminal effector domain of the bipartite response regulators"/>
    <property type="match status" value="1"/>
</dbReference>
<dbReference type="Gene3D" id="1.20.5.1930">
    <property type="match status" value="1"/>
</dbReference>
<dbReference type="InterPro" id="IPR058245">
    <property type="entry name" value="NreC/VraR/RcsB-like_REC"/>
</dbReference>
<dbReference type="Pfam" id="PF00196">
    <property type="entry name" value="GerE"/>
    <property type="match status" value="1"/>
</dbReference>
<dbReference type="SUPFAM" id="SSF55874">
    <property type="entry name" value="ATPase domain of HSP90 chaperone/DNA topoisomerase II/histidine kinase"/>
    <property type="match status" value="1"/>
</dbReference>
<protein>
    <submittedName>
        <fullName evidence="10">DNA-binding NarL/FixJ family response regulator</fullName>
    </submittedName>
</protein>
<dbReference type="GO" id="GO:0000155">
    <property type="term" value="F:phosphorelay sensor kinase activity"/>
    <property type="evidence" value="ECO:0007669"/>
    <property type="project" value="InterPro"/>
</dbReference>
<accession>A0A543I3Y2</accession>
<dbReference type="PRINTS" id="PR00038">
    <property type="entry name" value="HTHLUXR"/>
</dbReference>
<dbReference type="PROSITE" id="PS50110">
    <property type="entry name" value="RESPONSE_REGULATORY"/>
    <property type="match status" value="1"/>
</dbReference>
<evidence type="ECO:0000256" key="7">
    <source>
        <dbReference type="SAM" id="Phobius"/>
    </source>
</evidence>
<evidence type="ECO:0000313" key="11">
    <source>
        <dbReference type="Proteomes" id="UP000318331"/>
    </source>
</evidence>
<feature type="compositionally biased region" description="Basic and acidic residues" evidence="6">
    <location>
        <begin position="411"/>
        <end position="427"/>
    </location>
</feature>
<keyword evidence="7" id="KW-1133">Transmembrane helix</keyword>
<feature type="transmembrane region" description="Helical" evidence="7">
    <location>
        <begin position="20"/>
        <end position="38"/>
    </location>
</feature>
<dbReference type="CDD" id="cd16917">
    <property type="entry name" value="HATPase_UhpB-NarQ-NarX-like"/>
    <property type="match status" value="1"/>
</dbReference>
<name>A0A543I3Y2_9MICO</name>
<dbReference type="InterPro" id="IPR011006">
    <property type="entry name" value="CheY-like_superfamily"/>
</dbReference>
<keyword evidence="11" id="KW-1185">Reference proteome</keyword>
<evidence type="ECO:0000256" key="4">
    <source>
        <dbReference type="ARBA" id="ARBA00023163"/>
    </source>
</evidence>
<dbReference type="EMBL" id="VFPN01000001">
    <property type="protein sequence ID" value="TQM65267.1"/>
    <property type="molecule type" value="Genomic_DNA"/>
</dbReference>
<keyword evidence="3 10" id="KW-0238">DNA-binding</keyword>
<feature type="transmembrane region" description="Helical" evidence="7">
    <location>
        <begin position="157"/>
        <end position="180"/>
    </location>
</feature>
<dbReference type="InterPro" id="IPR036890">
    <property type="entry name" value="HATPase_C_sf"/>
</dbReference>
<feature type="transmembrane region" description="Helical" evidence="7">
    <location>
        <begin position="50"/>
        <end position="73"/>
    </location>
</feature>
<dbReference type="InterPro" id="IPR001789">
    <property type="entry name" value="Sig_transdc_resp-reg_receiver"/>
</dbReference>
<organism evidence="10 11">
    <name type="scientific">Klugiella xanthotipulae</name>
    <dbReference type="NCBI Taxonomy" id="244735"/>
    <lineage>
        <taxon>Bacteria</taxon>
        <taxon>Bacillati</taxon>
        <taxon>Actinomycetota</taxon>
        <taxon>Actinomycetes</taxon>
        <taxon>Micrococcales</taxon>
        <taxon>Microbacteriaceae</taxon>
        <taxon>Klugiella</taxon>
    </lineage>
</organism>
<evidence type="ECO:0000256" key="2">
    <source>
        <dbReference type="ARBA" id="ARBA00023015"/>
    </source>
</evidence>
<keyword evidence="1 5" id="KW-0597">Phosphoprotein</keyword>
<dbReference type="Pfam" id="PF00072">
    <property type="entry name" value="Response_reg"/>
    <property type="match status" value="1"/>
</dbReference>